<keyword evidence="4" id="KW-1185">Reference proteome</keyword>
<feature type="transmembrane region" description="Helical" evidence="1">
    <location>
        <begin position="204"/>
        <end position="226"/>
    </location>
</feature>
<dbReference type="InterPro" id="IPR019428">
    <property type="entry name" value="7TM_GPCR_serpentine_rcpt_Str"/>
</dbReference>
<evidence type="ECO:0000313" key="5">
    <source>
        <dbReference type="WBParaSite" id="BXY_0093400.1"/>
    </source>
</evidence>
<dbReference type="PANTHER" id="PTHR22943">
    <property type="entry name" value="7-TRANSMEMBRANE DOMAIN RECEPTOR C.ELEGANS"/>
    <property type="match status" value="1"/>
</dbReference>
<reference evidence="2" key="2">
    <citation type="submission" date="2020-09" db="EMBL/GenBank/DDBJ databases">
        <authorList>
            <person name="Kikuchi T."/>
        </authorList>
    </citation>
    <scope>NUCLEOTIDE SEQUENCE</scope>
    <source>
        <strain evidence="2">Ka4C1</strain>
    </source>
</reference>
<dbReference type="WBParaSite" id="BXY_0093400.1">
    <property type="protein sequence ID" value="BXY_0093400.1"/>
    <property type="gene ID" value="BXY_0093400"/>
</dbReference>
<feature type="transmembrane region" description="Helical" evidence="1">
    <location>
        <begin position="27"/>
        <end position="48"/>
    </location>
</feature>
<reference evidence="5" key="1">
    <citation type="submission" date="2016-11" db="UniProtKB">
        <authorList>
            <consortium name="WormBaseParasite"/>
        </authorList>
    </citation>
    <scope>IDENTIFICATION</scope>
</reference>
<dbReference type="Pfam" id="PF10326">
    <property type="entry name" value="7TM_GPCR_Str"/>
    <property type="match status" value="1"/>
</dbReference>
<dbReference type="Proteomes" id="UP000095284">
    <property type="component" value="Unplaced"/>
</dbReference>
<feature type="transmembrane region" description="Helical" evidence="1">
    <location>
        <begin position="292"/>
        <end position="311"/>
    </location>
</feature>
<evidence type="ECO:0000313" key="2">
    <source>
        <dbReference type="EMBL" id="CAD5233676.1"/>
    </source>
</evidence>
<feature type="transmembrane region" description="Helical" evidence="1">
    <location>
        <begin position="60"/>
        <end position="75"/>
    </location>
</feature>
<evidence type="ECO:0000313" key="4">
    <source>
        <dbReference type="Proteomes" id="UP000659654"/>
    </source>
</evidence>
<dbReference type="OrthoDB" id="5850917at2759"/>
<feature type="transmembrane region" description="Helical" evidence="1">
    <location>
        <begin position="107"/>
        <end position="126"/>
    </location>
</feature>
<dbReference type="EMBL" id="CAJFCV020000006">
    <property type="protein sequence ID" value="CAG9128984.1"/>
    <property type="molecule type" value="Genomic_DNA"/>
</dbReference>
<dbReference type="AlphaFoldDB" id="A0A1I7RJQ2"/>
<evidence type="ECO:0000256" key="1">
    <source>
        <dbReference type="SAM" id="Phobius"/>
    </source>
</evidence>
<keyword evidence="1" id="KW-1133">Transmembrane helix</keyword>
<dbReference type="Proteomes" id="UP000659654">
    <property type="component" value="Unassembled WGS sequence"/>
</dbReference>
<dbReference type="Proteomes" id="UP000582659">
    <property type="component" value="Unassembled WGS sequence"/>
</dbReference>
<keyword evidence="1" id="KW-0472">Membrane</keyword>
<protein>
    <submittedName>
        <fullName evidence="2">(pine wood nematode) hypothetical protein</fullName>
    </submittedName>
</protein>
<feature type="transmembrane region" description="Helical" evidence="1">
    <location>
        <begin position="147"/>
        <end position="168"/>
    </location>
</feature>
<dbReference type="SUPFAM" id="SSF81321">
    <property type="entry name" value="Family A G protein-coupled receptor-like"/>
    <property type="match status" value="1"/>
</dbReference>
<sequence length="342" mass="39174">MSTINLTSTEIIVPYDELGVISLLLRFNFIVTSFAGGILTTLLCFLVICKTEGTLRNYRSILLICSFNDIFYWALDNALAPKLKQTDGVFMIKIEGPARYFSHDVRLILVSIYIFAVCVICSQLPAQMYFRYHCLTRPRPLTTAKTVGLFLLSLVVASPNYYFVYMTLSSVDALRKKVDYNALWYKELPAPDVFFSDARSFYHIVYFVYGGLLISFSYALSLFIGVQTLKKTRRLYDSCSDNTKRLQNQLNNYLTVQSVVPLVVCITPLLFVIVTGFLYIDIGRICMLSAVFLSWMPILNSLITMIVIIPYRKWILQRLLCFKKPNEASVASFTQQDLSHHR</sequence>
<dbReference type="EMBL" id="CAJFDI010000006">
    <property type="protein sequence ID" value="CAD5233676.1"/>
    <property type="molecule type" value="Genomic_DNA"/>
</dbReference>
<accession>A0A1I7RJQ2</accession>
<dbReference type="PANTHER" id="PTHR22943:SF248">
    <property type="entry name" value="SEVEN TM RECEPTOR"/>
    <property type="match status" value="1"/>
</dbReference>
<proteinExistence type="predicted"/>
<organism evidence="3 5">
    <name type="scientific">Bursaphelenchus xylophilus</name>
    <name type="common">Pinewood nematode worm</name>
    <name type="synonym">Aphelenchoides xylophilus</name>
    <dbReference type="NCBI Taxonomy" id="6326"/>
    <lineage>
        <taxon>Eukaryota</taxon>
        <taxon>Metazoa</taxon>
        <taxon>Ecdysozoa</taxon>
        <taxon>Nematoda</taxon>
        <taxon>Chromadorea</taxon>
        <taxon>Rhabditida</taxon>
        <taxon>Tylenchina</taxon>
        <taxon>Tylenchomorpha</taxon>
        <taxon>Aphelenchoidea</taxon>
        <taxon>Aphelenchoididae</taxon>
        <taxon>Bursaphelenchus</taxon>
    </lineage>
</organism>
<name>A0A1I7RJQ2_BURXY</name>
<feature type="transmembrane region" description="Helical" evidence="1">
    <location>
        <begin position="254"/>
        <end position="280"/>
    </location>
</feature>
<gene>
    <name evidence="2" type="ORF">BXYJ_LOCUS13767</name>
</gene>
<evidence type="ECO:0000313" key="3">
    <source>
        <dbReference type="Proteomes" id="UP000095284"/>
    </source>
</evidence>
<keyword evidence="1" id="KW-0812">Transmembrane</keyword>